<accession>A0A453HGC5</accession>
<dbReference type="GO" id="GO:0032440">
    <property type="term" value="F:2-alkenal reductase [NAD(P)H] activity"/>
    <property type="evidence" value="ECO:0007669"/>
    <property type="project" value="TreeGrafter"/>
</dbReference>
<dbReference type="Gramene" id="AET4Gv20176600.2">
    <property type="protein sequence ID" value="AET4Gv20176600.2"/>
    <property type="gene ID" value="AET4Gv20176600"/>
</dbReference>
<dbReference type="PANTHER" id="PTHR43205">
    <property type="entry name" value="PROSTAGLANDIN REDUCTASE"/>
    <property type="match status" value="1"/>
</dbReference>
<dbReference type="InterPro" id="IPR011032">
    <property type="entry name" value="GroES-like_sf"/>
</dbReference>
<dbReference type="PANTHER" id="PTHR43205:SF23">
    <property type="entry name" value="OXIDOREDUCTASE P1, PUTATIVE, EXPRESSED-RELATED"/>
    <property type="match status" value="1"/>
</dbReference>
<reference evidence="2" key="2">
    <citation type="journal article" date="2017" name="Nat. Plants">
        <title>The Aegilops tauschii genome reveals multiple impacts of transposons.</title>
        <authorList>
            <person name="Zhao G."/>
            <person name="Zou C."/>
            <person name="Li K."/>
            <person name="Wang K."/>
            <person name="Li T."/>
            <person name="Gao L."/>
            <person name="Zhang X."/>
            <person name="Wang H."/>
            <person name="Yang Z."/>
            <person name="Liu X."/>
            <person name="Jiang W."/>
            <person name="Mao L."/>
            <person name="Kong X."/>
            <person name="Jiao Y."/>
            <person name="Jia J."/>
        </authorList>
    </citation>
    <scope>NUCLEOTIDE SEQUENCE [LARGE SCALE GENOMIC DNA]</scope>
    <source>
        <strain evidence="2">cv. AL8/78</strain>
    </source>
</reference>
<dbReference type="Gene3D" id="3.40.50.720">
    <property type="entry name" value="NAD(P)-binding Rossmann-like Domain"/>
    <property type="match status" value="1"/>
</dbReference>
<dbReference type="AlphaFoldDB" id="A0A453HGC5"/>
<sequence length="88" mass="10003">MISQYNLLEHQGVRNLWCIIPKRVRVEGFSCMDYHHLYPRFEEEMAGYIKAGKVTVVEDVVRGIERAPEALLGLFSGRNVGKLLVALA</sequence>
<reference evidence="1" key="3">
    <citation type="journal article" date="2017" name="Nature">
        <title>Genome sequence of the progenitor of the wheat D genome Aegilops tauschii.</title>
        <authorList>
            <person name="Luo M.C."/>
            <person name="Gu Y.Q."/>
            <person name="Puiu D."/>
            <person name="Wang H."/>
            <person name="Twardziok S.O."/>
            <person name="Deal K.R."/>
            <person name="Huo N."/>
            <person name="Zhu T."/>
            <person name="Wang L."/>
            <person name="Wang Y."/>
            <person name="McGuire P.E."/>
            <person name="Liu S."/>
            <person name="Long H."/>
            <person name="Ramasamy R.K."/>
            <person name="Rodriguez J.C."/>
            <person name="Van S.L."/>
            <person name="Yuan L."/>
            <person name="Wang Z."/>
            <person name="Xia Z."/>
            <person name="Xiao L."/>
            <person name="Anderson O.D."/>
            <person name="Ouyang S."/>
            <person name="Liang Y."/>
            <person name="Zimin A.V."/>
            <person name="Pertea G."/>
            <person name="Qi P."/>
            <person name="Bennetzen J.L."/>
            <person name="Dai X."/>
            <person name="Dawson M.W."/>
            <person name="Muller H.G."/>
            <person name="Kugler K."/>
            <person name="Rivarola-Duarte L."/>
            <person name="Spannagl M."/>
            <person name="Mayer K.F.X."/>
            <person name="Lu F.H."/>
            <person name="Bevan M.W."/>
            <person name="Leroy P."/>
            <person name="Li P."/>
            <person name="You F.M."/>
            <person name="Sun Q."/>
            <person name="Liu Z."/>
            <person name="Lyons E."/>
            <person name="Wicker T."/>
            <person name="Salzberg S.L."/>
            <person name="Devos K.M."/>
            <person name="Dvorak J."/>
        </authorList>
    </citation>
    <scope>NUCLEOTIDE SEQUENCE [LARGE SCALE GENOMIC DNA]</scope>
    <source>
        <strain evidence="1">cv. AL8/78</strain>
    </source>
</reference>
<dbReference type="Gene3D" id="3.90.180.10">
    <property type="entry name" value="Medium-chain alcohol dehydrogenases, catalytic domain"/>
    <property type="match status" value="1"/>
</dbReference>
<dbReference type="SUPFAM" id="SSF50129">
    <property type="entry name" value="GroES-like"/>
    <property type="match status" value="1"/>
</dbReference>
<evidence type="ECO:0000313" key="2">
    <source>
        <dbReference type="Proteomes" id="UP000015105"/>
    </source>
</evidence>
<evidence type="ECO:0000313" key="1">
    <source>
        <dbReference type="EnsemblPlants" id="AET4Gv20176600.2"/>
    </source>
</evidence>
<reference evidence="1" key="5">
    <citation type="journal article" date="2021" name="G3 (Bethesda)">
        <title>Aegilops tauschii genome assembly Aet v5.0 features greater sequence contiguity and improved annotation.</title>
        <authorList>
            <person name="Wang L."/>
            <person name="Zhu T."/>
            <person name="Rodriguez J.C."/>
            <person name="Deal K.R."/>
            <person name="Dubcovsky J."/>
            <person name="McGuire P.E."/>
            <person name="Lux T."/>
            <person name="Spannagl M."/>
            <person name="Mayer K.F.X."/>
            <person name="Baldrich P."/>
            <person name="Meyers B.C."/>
            <person name="Huo N."/>
            <person name="Gu Y.Q."/>
            <person name="Zhou H."/>
            <person name="Devos K.M."/>
            <person name="Bennetzen J.L."/>
            <person name="Unver T."/>
            <person name="Budak H."/>
            <person name="Gulick P.J."/>
            <person name="Galiba G."/>
            <person name="Kalapos B."/>
            <person name="Nelson D.R."/>
            <person name="Li P."/>
            <person name="You F.M."/>
            <person name="Luo M.C."/>
            <person name="Dvorak J."/>
        </authorList>
    </citation>
    <scope>NUCLEOTIDE SEQUENCE [LARGE SCALE GENOMIC DNA]</scope>
    <source>
        <strain evidence="1">cv. AL8/78</strain>
    </source>
</reference>
<organism evidence="1 2">
    <name type="scientific">Aegilops tauschii subsp. strangulata</name>
    <name type="common">Goatgrass</name>
    <dbReference type="NCBI Taxonomy" id="200361"/>
    <lineage>
        <taxon>Eukaryota</taxon>
        <taxon>Viridiplantae</taxon>
        <taxon>Streptophyta</taxon>
        <taxon>Embryophyta</taxon>
        <taxon>Tracheophyta</taxon>
        <taxon>Spermatophyta</taxon>
        <taxon>Magnoliopsida</taxon>
        <taxon>Liliopsida</taxon>
        <taxon>Poales</taxon>
        <taxon>Poaceae</taxon>
        <taxon>BOP clade</taxon>
        <taxon>Pooideae</taxon>
        <taxon>Triticodae</taxon>
        <taxon>Triticeae</taxon>
        <taxon>Triticinae</taxon>
        <taxon>Aegilops</taxon>
    </lineage>
</organism>
<reference evidence="1" key="4">
    <citation type="submission" date="2019-03" db="UniProtKB">
        <authorList>
            <consortium name="EnsemblPlants"/>
        </authorList>
    </citation>
    <scope>IDENTIFICATION</scope>
</reference>
<dbReference type="EnsemblPlants" id="AET4Gv20176600.2">
    <property type="protein sequence ID" value="AET4Gv20176600.2"/>
    <property type="gene ID" value="AET4Gv20176600"/>
</dbReference>
<evidence type="ECO:0008006" key="3">
    <source>
        <dbReference type="Google" id="ProtNLM"/>
    </source>
</evidence>
<reference evidence="2" key="1">
    <citation type="journal article" date="2014" name="Science">
        <title>Ancient hybridizations among the ancestral genomes of bread wheat.</title>
        <authorList>
            <consortium name="International Wheat Genome Sequencing Consortium,"/>
            <person name="Marcussen T."/>
            <person name="Sandve S.R."/>
            <person name="Heier L."/>
            <person name="Spannagl M."/>
            <person name="Pfeifer M."/>
            <person name="Jakobsen K.S."/>
            <person name="Wulff B.B."/>
            <person name="Steuernagel B."/>
            <person name="Mayer K.F."/>
            <person name="Olsen O.A."/>
        </authorList>
    </citation>
    <scope>NUCLEOTIDE SEQUENCE [LARGE SCALE GENOMIC DNA]</scope>
    <source>
        <strain evidence="2">cv. AL8/78</strain>
    </source>
</reference>
<protein>
    <recommendedName>
        <fullName evidence="3">Alcohol dehydrogenase-like C-terminal domain-containing protein</fullName>
    </recommendedName>
</protein>
<keyword evidence="2" id="KW-1185">Reference proteome</keyword>
<proteinExistence type="predicted"/>
<dbReference type="InterPro" id="IPR045010">
    <property type="entry name" value="MDR_fam"/>
</dbReference>
<dbReference type="Proteomes" id="UP000015105">
    <property type="component" value="Chromosome 4D"/>
</dbReference>
<name>A0A453HGC5_AEGTS</name>